<evidence type="ECO:0000256" key="4">
    <source>
        <dbReference type="ARBA" id="ARBA00022741"/>
    </source>
</evidence>
<keyword evidence="6 8" id="KW-1133">Transmembrane helix</keyword>
<dbReference type="GO" id="GO:0042626">
    <property type="term" value="F:ATPase-coupled transmembrane transporter activity"/>
    <property type="evidence" value="ECO:0007669"/>
    <property type="project" value="TreeGrafter"/>
</dbReference>
<evidence type="ECO:0000256" key="8">
    <source>
        <dbReference type="SAM" id="Phobius"/>
    </source>
</evidence>
<keyword evidence="7 8" id="KW-0472">Membrane</keyword>
<evidence type="ECO:0000256" key="7">
    <source>
        <dbReference type="ARBA" id="ARBA00023136"/>
    </source>
</evidence>
<evidence type="ECO:0000256" key="2">
    <source>
        <dbReference type="ARBA" id="ARBA00022692"/>
    </source>
</evidence>
<comment type="caution">
    <text evidence="9">The sequence shown here is derived from an EMBL/GenBank/DDBJ whole genome shotgun (WGS) entry which is preliminary data.</text>
</comment>
<dbReference type="AlphaFoldDB" id="A0A1D1V4P6"/>
<evidence type="ECO:0000256" key="1">
    <source>
        <dbReference type="ARBA" id="ARBA00004127"/>
    </source>
</evidence>
<feature type="transmembrane region" description="Helical" evidence="8">
    <location>
        <begin position="56"/>
        <end position="75"/>
    </location>
</feature>
<evidence type="ECO:0000313" key="9">
    <source>
        <dbReference type="EMBL" id="GAU96681.1"/>
    </source>
</evidence>
<keyword evidence="5" id="KW-0067">ATP-binding</keyword>
<dbReference type="InterPro" id="IPR050173">
    <property type="entry name" value="ABC_transporter_C-like"/>
</dbReference>
<dbReference type="GO" id="GO:0012505">
    <property type="term" value="C:endomembrane system"/>
    <property type="evidence" value="ECO:0007669"/>
    <property type="project" value="UniProtKB-SubCell"/>
</dbReference>
<dbReference type="SUPFAM" id="SSF90123">
    <property type="entry name" value="ABC transporter transmembrane region"/>
    <property type="match status" value="1"/>
</dbReference>
<proteinExistence type="predicted"/>
<evidence type="ECO:0000256" key="6">
    <source>
        <dbReference type="ARBA" id="ARBA00022989"/>
    </source>
</evidence>
<keyword evidence="4" id="KW-0547">Nucleotide-binding</keyword>
<dbReference type="GO" id="GO:0016020">
    <property type="term" value="C:membrane"/>
    <property type="evidence" value="ECO:0007669"/>
    <property type="project" value="InterPro"/>
</dbReference>
<evidence type="ECO:0000256" key="3">
    <source>
        <dbReference type="ARBA" id="ARBA00022737"/>
    </source>
</evidence>
<name>A0A1D1V4P6_RAMVA</name>
<evidence type="ECO:0000256" key="5">
    <source>
        <dbReference type="ARBA" id="ARBA00022840"/>
    </source>
</evidence>
<evidence type="ECO:0000313" key="10">
    <source>
        <dbReference type="Proteomes" id="UP000186922"/>
    </source>
</evidence>
<dbReference type="PANTHER" id="PTHR24223:SF443">
    <property type="entry name" value="MULTIDRUG-RESISTANCE LIKE PROTEIN 1, ISOFORM I"/>
    <property type="match status" value="1"/>
</dbReference>
<dbReference type="OrthoDB" id="8957253at2759"/>
<accession>A0A1D1V4P6</accession>
<sequence>MYAAYLVMDQMKGRPSSALMFFFWLIVAITDGIIFRSHIKVALNYGVSTPRDSFLFVVRVLYYPAVLLQLFLSIWNAKSLDEEPDLKKPEQLWDLNPEDRAHNIAQVFARQRDRRKTDASLGWALVRAFWPELVYSALLKLVYNAMLFLIPRILSLLIGFVKNKEEEVWKGYLFAMLLFVASVIQTLSIGHYFHRCNKLGIRLRTAAMGGVYKKSPDRTREFDQGANVIPVTRMDFLAAWEHLPPVVAQALSTGETCTRPAKRENETKN</sequence>
<keyword evidence="2 8" id="KW-0812">Transmembrane</keyword>
<keyword evidence="10" id="KW-1185">Reference proteome</keyword>
<feature type="transmembrane region" description="Helical" evidence="8">
    <location>
        <begin position="173"/>
        <end position="193"/>
    </location>
</feature>
<dbReference type="Proteomes" id="UP000186922">
    <property type="component" value="Unassembled WGS sequence"/>
</dbReference>
<dbReference type="InterPro" id="IPR036640">
    <property type="entry name" value="ABC1_TM_sf"/>
</dbReference>
<dbReference type="PANTHER" id="PTHR24223">
    <property type="entry name" value="ATP-BINDING CASSETTE SUB-FAMILY C"/>
    <property type="match status" value="1"/>
</dbReference>
<dbReference type="EMBL" id="BDGG01000003">
    <property type="protein sequence ID" value="GAU96681.1"/>
    <property type="molecule type" value="Genomic_DNA"/>
</dbReference>
<organism evidence="9 10">
    <name type="scientific">Ramazzottius varieornatus</name>
    <name type="common">Water bear</name>
    <name type="synonym">Tardigrade</name>
    <dbReference type="NCBI Taxonomy" id="947166"/>
    <lineage>
        <taxon>Eukaryota</taxon>
        <taxon>Metazoa</taxon>
        <taxon>Ecdysozoa</taxon>
        <taxon>Tardigrada</taxon>
        <taxon>Eutardigrada</taxon>
        <taxon>Parachela</taxon>
        <taxon>Hypsibioidea</taxon>
        <taxon>Ramazzottiidae</taxon>
        <taxon>Ramazzottius</taxon>
    </lineage>
</organism>
<feature type="transmembrane region" description="Helical" evidence="8">
    <location>
        <begin position="16"/>
        <end position="35"/>
    </location>
</feature>
<comment type="subcellular location">
    <subcellularLocation>
        <location evidence="1">Endomembrane system</location>
        <topology evidence="1">Multi-pass membrane protein</topology>
    </subcellularLocation>
</comment>
<dbReference type="Gene3D" id="1.20.1560.10">
    <property type="entry name" value="ABC transporter type 1, transmembrane domain"/>
    <property type="match status" value="1"/>
</dbReference>
<protein>
    <recommendedName>
        <fullName evidence="11">ABC transmembrane type-1 domain-containing protein</fullName>
    </recommendedName>
</protein>
<gene>
    <name evidence="9" type="primary">RvY_08092-1</name>
    <name evidence="9" type="synonym">RvY_08092.1</name>
    <name evidence="9" type="ORF">RvY_08092</name>
</gene>
<feature type="transmembrane region" description="Helical" evidence="8">
    <location>
        <begin position="141"/>
        <end position="161"/>
    </location>
</feature>
<dbReference type="GO" id="GO:0005524">
    <property type="term" value="F:ATP binding"/>
    <property type="evidence" value="ECO:0007669"/>
    <property type="project" value="UniProtKB-KW"/>
</dbReference>
<reference evidence="9 10" key="1">
    <citation type="journal article" date="2016" name="Nat. Commun.">
        <title>Extremotolerant tardigrade genome and improved radiotolerance of human cultured cells by tardigrade-unique protein.</title>
        <authorList>
            <person name="Hashimoto T."/>
            <person name="Horikawa D.D."/>
            <person name="Saito Y."/>
            <person name="Kuwahara H."/>
            <person name="Kozuka-Hata H."/>
            <person name="Shin-I T."/>
            <person name="Minakuchi Y."/>
            <person name="Ohishi K."/>
            <person name="Motoyama A."/>
            <person name="Aizu T."/>
            <person name="Enomoto A."/>
            <person name="Kondo K."/>
            <person name="Tanaka S."/>
            <person name="Hara Y."/>
            <person name="Koshikawa S."/>
            <person name="Sagara H."/>
            <person name="Miura T."/>
            <person name="Yokobori S."/>
            <person name="Miyagawa K."/>
            <person name="Suzuki Y."/>
            <person name="Kubo T."/>
            <person name="Oyama M."/>
            <person name="Kohara Y."/>
            <person name="Fujiyama A."/>
            <person name="Arakawa K."/>
            <person name="Katayama T."/>
            <person name="Toyoda A."/>
            <person name="Kunieda T."/>
        </authorList>
    </citation>
    <scope>NUCLEOTIDE SEQUENCE [LARGE SCALE GENOMIC DNA]</scope>
    <source>
        <strain evidence="9 10">YOKOZUNA-1</strain>
    </source>
</reference>
<keyword evidence="3" id="KW-0677">Repeat</keyword>
<evidence type="ECO:0008006" key="11">
    <source>
        <dbReference type="Google" id="ProtNLM"/>
    </source>
</evidence>
<dbReference type="STRING" id="947166.A0A1D1V4P6"/>